<evidence type="ECO:0000313" key="2">
    <source>
        <dbReference type="EMBL" id="DAD80523.1"/>
    </source>
</evidence>
<proteinExistence type="predicted"/>
<keyword evidence="1" id="KW-1133">Transmembrane helix</keyword>
<name>A0A8S5MF05_9CAUD</name>
<dbReference type="EMBL" id="BK014884">
    <property type="protein sequence ID" value="DAD80523.1"/>
    <property type="molecule type" value="Genomic_DNA"/>
</dbReference>
<accession>A0A8S5MF05</accession>
<reference evidence="2" key="1">
    <citation type="journal article" date="2021" name="Proc. Natl. Acad. Sci. U.S.A.">
        <title>A Catalog of Tens of Thousands of Viruses from Human Metagenomes Reveals Hidden Associations with Chronic Diseases.</title>
        <authorList>
            <person name="Tisza M.J."/>
            <person name="Buck C.B."/>
        </authorList>
    </citation>
    <scope>NUCLEOTIDE SEQUENCE</scope>
    <source>
        <strain evidence="2">CtYh54</strain>
    </source>
</reference>
<feature type="transmembrane region" description="Helical" evidence="1">
    <location>
        <begin position="7"/>
        <end position="28"/>
    </location>
</feature>
<keyword evidence="1" id="KW-0812">Transmembrane</keyword>
<organism evidence="2">
    <name type="scientific">Siphoviridae sp. ctYh54</name>
    <dbReference type="NCBI Taxonomy" id="2826379"/>
    <lineage>
        <taxon>Viruses</taxon>
        <taxon>Duplodnaviria</taxon>
        <taxon>Heunggongvirae</taxon>
        <taxon>Uroviricota</taxon>
        <taxon>Caudoviricetes</taxon>
    </lineage>
</organism>
<evidence type="ECO:0008006" key="3">
    <source>
        <dbReference type="Google" id="ProtNLM"/>
    </source>
</evidence>
<sequence>MQDNLKYVVIGALVFLLVSIISIGSWVIEIKNTEIALRQRIEAQQAANKAEFDNMRKKILQNNQVSDKYKNGLIEVLTAYTEGRKVDGEQLMMKWSNEAAPTLSPELYKQLSNIIVSSRDKFTIQQKQLLDLQREYNTLINTFPNSMIFSLQGTKNIEVIVVTSTDAEKAFQSGKEDDTKL</sequence>
<keyword evidence="1" id="KW-0472">Membrane</keyword>
<evidence type="ECO:0000256" key="1">
    <source>
        <dbReference type="SAM" id="Phobius"/>
    </source>
</evidence>
<protein>
    <recommendedName>
        <fullName evidence="3">LemA family protein</fullName>
    </recommendedName>
</protein>